<proteinExistence type="predicted"/>
<comment type="caution">
    <text evidence="2">The sequence shown here is derived from an EMBL/GenBank/DDBJ whole genome shotgun (WGS) entry which is preliminary data.</text>
</comment>
<feature type="region of interest" description="Disordered" evidence="1">
    <location>
        <begin position="167"/>
        <end position="193"/>
    </location>
</feature>
<keyword evidence="3" id="KW-1185">Reference proteome</keyword>
<evidence type="ECO:0000256" key="1">
    <source>
        <dbReference type="SAM" id="MobiDB-lite"/>
    </source>
</evidence>
<sequence>MALSPPGLRRRYRPDVRWRRKKAPGEQTPEQQTPGQQAPEQDAGQVLDGLRQVVDRFGWAVLHGGGNGATDPRWSHTVGLTALGHPEVIVVGLPFPAGEKYLNLVGEAVRGGARFGPGAATTGLTDADSPVVFLAVEDTARLAVAEQFYGSIEVLQLVWPDSTGRLPWQEGHRNPPGAQPLLGPLPGEEPAGD</sequence>
<dbReference type="Pfam" id="PF14081">
    <property type="entry name" value="DUF4262"/>
    <property type="match status" value="1"/>
</dbReference>
<evidence type="ECO:0000313" key="2">
    <source>
        <dbReference type="EMBL" id="GGL69351.1"/>
    </source>
</evidence>
<evidence type="ECO:0000313" key="3">
    <source>
        <dbReference type="Proteomes" id="UP000648663"/>
    </source>
</evidence>
<organism evidence="2 3">
    <name type="scientific">Modestobacter marinus</name>
    <dbReference type="NCBI Taxonomy" id="477641"/>
    <lineage>
        <taxon>Bacteria</taxon>
        <taxon>Bacillati</taxon>
        <taxon>Actinomycetota</taxon>
        <taxon>Actinomycetes</taxon>
        <taxon>Geodermatophilales</taxon>
        <taxon>Geodermatophilaceae</taxon>
        <taxon>Modestobacter</taxon>
    </lineage>
</organism>
<reference evidence="3" key="1">
    <citation type="journal article" date="2019" name="Int. J. Syst. Evol. Microbiol.">
        <title>The Global Catalogue of Microorganisms (GCM) 10K type strain sequencing project: providing services to taxonomists for standard genome sequencing and annotation.</title>
        <authorList>
            <consortium name="The Broad Institute Genomics Platform"/>
            <consortium name="The Broad Institute Genome Sequencing Center for Infectious Disease"/>
            <person name="Wu L."/>
            <person name="Ma J."/>
        </authorList>
    </citation>
    <scope>NUCLEOTIDE SEQUENCE [LARGE SCALE GENOMIC DNA]</scope>
    <source>
        <strain evidence="3">CGMCC 4.5581</strain>
    </source>
</reference>
<feature type="region of interest" description="Disordered" evidence="1">
    <location>
        <begin position="1"/>
        <end position="42"/>
    </location>
</feature>
<gene>
    <name evidence="2" type="ORF">GCM10011589_27130</name>
</gene>
<evidence type="ECO:0008006" key="4">
    <source>
        <dbReference type="Google" id="ProtNLM"/>
    </source>
</evidence>
<dbReference type="InterPro" id="IPR025358">
    <property type="entry name" value="DUF4262"/>
</dbReference>
<feature type="compositionally biased region" description="Low complexity" evidence="1">
    <location>
        <begin position="25"/>
        <end position="41"/>
    </location>
</feature>
<accession>A0ABQ2G0P4</accession>
<dbReference type="EMBL" id="BMMI01000005">
    <property type="protein sequence ID" value="GGL69351.1"/>
    <property type="molecule type" value="Genomic_DNA"/>
</dbReference>
<dbReference type="Proteomes" id="UP000648663">
    <property type="component" value="Unassembled WGS sequence"/>
</dbReference>
<name>A0ABQ2G0P4_9ACTN</name>
<feature type="compositionally biased region" description="Basic residues" evidence="1">
    <location>
        <begin position="8"/>
        <end position="22"/>
    </location>
</feature>
<feature type="compositionally biased region" description="Low complexity" evidence="1">
    <location>
        <begin position="175"/>
        <end position="193"/>
    </location>
</feature>
<protein>
    <recommendedName>
        <fullName evidence="4">DUF4262 domain-containing protein</fullName>
    </recommendedName>
</protein>